<dbReference type="Gene3D" id="2.40.128.110">
    <property type="entry name" value="Lipid/polyisoprenoid-binding, YceI-like"/>
    <property type="match status" value="1"/>
</dbReference>
<sequence>MTALELQTRIQTPQPPALLHVLPPEVFAAVHIPHSLNACVYETAFLDKVHALALDPAAPLVVYGAGEGSLDAIAAAEKLRAAGFTHVETFGGGITAWQAAGLPFEGTGHLPEPPIPHGTYRVDPAESVIRWTGRNLFNHHSGTVRLALGEIRVRQGELTGARFTIDMTSIACEDLTDRSMNAMLLAHLRTTDFFDTEHHPTAEFIADTAEQIPAWTDGTPNYQLRGTFTLRGISHPMAFPVLIAAKDDARHLTGQGVLTFDRTAYGSQYGSGKLFRFLGPHVVNDHIHLHVKIHAERMA</sequence>
<dbReference type="eggNOG" id="COG2897">
    <property type="taxonomic scope" value="Bacteria"/>
</dbReference>
<dbReference type="SUPFAM" id="SSF52821">
    <property type="entry name" value="Rhodanese/Cell cycle control phosphatase"/>
    <property type="match status" value="1"/>
</dbReference>
<dbReference type="SMART" id="SM00867">
    <property type="entry name" value="YceI"/>
    <property type="match status" value="1"/>
</dbReference>
<dbReference type="RefSeq" id="WP_006982328.1">
    <property type="nucleotide sequence ID" value="NZ_ABVL01000019.1"/>
</dbReference>
<dbReference type="Proteomes" id="UP000005824">
    <property type="component" value="Unassembled WGS sequence"/>
</dbReference>
<dbReference type="EMBL" id="ABVL01000019">
    <property type="protein sequence ID" value="EDY17490.1"/>
    <property type="molecule type" value="Genomic_DNA"/>
</dbReference>
<dbReference type="SMART" id="SM00450">
    <property type="entry name" value="RHOD"/>
    <property type="match status" value="1"/>
</dbReference>
<evidence type="ECO:0000313" key="3">
    <source>
        <dbReference type="Proteomes" id="UP000005824"/>
    </source>
</evidence>
<dbReference type="Gene3D" id="3.40.250.10">
    <property type="entry name" value="Rhodanese-like domain"/>
    <property type="match status" value="1"/>
</dbReference>
<protein>
    <submittedName>
        <fullName evidence="2">YceI family protein</fullName>
    </submittedName>
</protein>
<dbReference type="InterPro" id="IPR036873">
    <property type="entry name" value="Rhodanese-like_dom_sf"/>
</dbReference>
<dbReference type="STRING" id="497964.CfE428DRAFT_5007"/>
<dbReference type="InterPro" id="IPR007372">
    <property type="entry name" value="Lipid/polyisoprenoid-bd_YceI"/>
</dbReference>
<feature type="domain" description="Rhodanese" evidence="1">
    <location>
        <begin position="12"/>
        <end position="106"/>
    </location>
</feature>
<gene>
    <name evidence="2" type="ORF">CfE428DRAFT_5007</name>
</gene>
<evidence type="ECO:0000259" key="1">
    <source>
        <dbReference type="PROSITE" id="PS50206"/>
    </source>
</evidence>
<reference evidence="2 3" key="1">
    <citation type="journal article" date="2011" name="J. Bacteriol.">
        <title>Genome sequence of Chthoniobacter flavus Ellin428, an aerobic heterotrophic soil bacterium.</title>
        <authorList>
            <person name="Kant R."/>
            <person name="van Passel M.W."/>
            <person name="Palva A."/>
            <person name="Lucas S."/>
            <person name="Lapidus A."/>
            <person name="Glavina Del Rio T."/>
            <person name="Dalin E."/>
            <person name="Tice H."/>
            <person name="Bruce D."/>
            <person name="Goodwin L."/>
            <person name="Pitluck S."/>
            <person name="Larimer F.W."/>
            <person name="Land M.L."/>
            <person name="Hauser L."/>
            <person name="Sangwan P."/>
            <person name="de Vos W.M."/>
            <person name="Janssen P.H."/>
            <person name="Smidt H."/>
        </authorList>
    </citation>
    <scope>NUCLEOTIDE SEQUENCE [LARGE SCALE GENOMIC DNA]</scope>
    <source>
        <strain evidence="2 3">Ellin428</strain>
    </source>
</reference>
<dbReference type="PANTHER" id="PTHR34406">
    <property type="entry name" value="PROTEIN YCEI"/>
    <property type="match status" value="1"/>
</dbReference>
<name>B4D7W7_9BACT</name>
<keyword evidence="3" id="KW-1185">Reference proteome</keyword>
<dbReference type="Pfam" id="PF04264">
    <property type="entry name" value="YceI"/>
    <property type="match status" value="1"/>
</dbReference>
<dbReference type="SUPFAM" id="SSF101874">
    <property type="entry name" value="YceI-like"/>
    <property type="match status" value="1"/>
</dbReference>
<dbReference type="CDD" id="cd00158">
    <property type="entry name" value="RHOD"/>
    <property type="match status" value="1"/>
</dbReference>
<dbReference type="InterPro" id="IPR001763">
    <property type="entry name" value="Rhodanese-like_dom"/>
</dbReference>
<comment type="caution">
    <text evidence="2">The sequence shown here is derived from an EMBL/GenBank/DDBJ whole genome shotgun (WGS) entry which is preliminary data.</text>
</comment>
<organism evidence="2 3">
    <name type="scientific">Chthoniobacter flavus Ellin428</name>
    <dbReference type="NCBI Taxonomy" id="497964"/>
    <lineage>
        <taxon>Bacteria</taxon>
        <taxon>Pseudomonadati</taxon>
        <taxon>Verrucomicrobiota</taxon>
        <taxon>Spartobacteria</taxon>
        <taxon>Chthoniobacterales</taxon>
        <taxon>Chthoniobacteraceae</taxon>
        <taxon>Chthoniobacter</taxon>
    </lineage>
</organism>
<accession>B4D7W7</accession>
<proteinExistence type="predicted"/>
<dbReference type="InterPro" id="IPR036761">
    <property type="entry name" value="TTHA0802/YceI-like_sf"/>
</dbReference>
<dbReference type="AlphaFoldDB" id="B4D7W7"/>
<dbReference type="Pfam" id="PF00581">
    <property type="entry name" value="Rhodanese"/>
    <property type="match status" value="1"/>
</dbReference>
<dbReference type="PANTHER" id="PTHR34406:SF1">
    <property type="entry name" value="PROTEIN YCEI"/>
    <property type="match status" value="1"/>
</dbReference>
<evidence type="ECO:0000313" key="2">
    <source>
        <dbReference type="EMBL" id="EDY17490.1"/>
    </source>
</evidence>
<dbReference type="PROSITE" id="PS50206">
    <property type="entry name" value="RHODANESE_3"/>
    <property type="match status" value="1"/>
</dbReference>
<dbReference type="InParanoid" id="B4D7W7"/>